<dbReference type="EMBL" id="RWKW01000099">
    <property type="protein sequence ID" value="RST83907.1"/>
    <property type="molecule type" value="Genomic_DNA"/>
</dbReference>
<dbReference type="InterPro" id="IPR000620">
    <property type="entry name" value="EamA_dom"/>
</dbReference>
<proteinExistence type="inferred from homology"/>
<reference evidence="8 9" key="1">
    <citation type="submission" date="2018-12" db="EMBL/GenBank/DDBJ databases">
        <title>Mesorhizobium carbonis sp. nov., isolated from coal mine water.</title>
        <authorList>
            <person name="Xin W."/>
            <person name="Xu Z."/>
            <person name="Xiang F."/>
            <person name="Zhang J."/>
            <person name="Xi L."/>
            <person name="Liu J."/>
        </authorList>
    </citation>
    <scope>NUCLEOTIDE SEQUENCE [LARGE SCALE GENOMIC DNA]</scope>
    <source>
        <strain evidence="8 9">B2.3</strain>
    </source>
</reference>
<dbReference type="SUPFAM" id="SSF103481">
    <property type="entry name" value="Multidrug resistance efflux transporter EmrE"/>
    <property type="match status" value="2"/>
</dbReference>
<comment type="subcellular location">
    <subcellularLocation>
        <location evidence="1">Membrane</location>
        <topology evidence="1">Multi-pass membrane protein</topology>
    </subcellularLocation>
</comment>
<keyword evidence="4 6" id="KW-1133">Transmembrane helix</keyword>
<feature type="transmembrane region" description="Helical" evidence="6">
    <location>
        <begin position="7"/>
        <end position="24"/>
    </location>
</feature>
<feature type="transmembrane region" description="Helical" evidence="6">
    <location>
        <begin position="153"/>
        <end position="170"/>
    </location>
</feature>
<feature type="transmembrane region" description="Helical" evidence="6">
    <location>
        <begin position="182"/>
        <end position="205"/>
    </location>
</feature>
<feature type="transmembrane region" description="Helical" evidence="6">
    <location>
        <begin position="211"/>
        <end position="232"/>
    </location>
</feature>
<feature type="domain" description="EamA" evidence="7">
    <location>
        <begin position="155"/>
        <end position="279"/>
    </location>
</feature>
<evidence type="ECO:0000313" key="9">
    <source>
        <dbReference type="Proteomes" id="UP000278398"/>
    </source>
</evidence>
<evidence type="ECO:0000256" key="4">
    <source>
        <dbReference type="ARBA" id="ARBA00022989"/>
    </source>
</evidence>
<evidence type="ECO:0000256" key="5">
    <source>
        <dbReference type="ARBA" id="ARBA00023136"/>
    </source>
</evidence>
<keyword evidence="5 6" id="KW-0472">Membrane</keyword>
<evidence type="ECO:0000256" key="6">
    <source>
        <dbReference type="SAM" id="Phobius"/>
    </source>
</evidence>
<accession>A0A429YR14</accession>
<dbReference type="Proteomes" id="UP000278398">
    <property type="component" value="Unassembled WGS sequence"/>
</dbReference>
<feature type="domain" description="EamA" evidence="7">
    <location>
        <begin position="11"/>
        <end position="143"/>
    </location>
</feature>
<protein>
    <submittedName>
        <fullName evidence="8">DMT family transporter</fullName>
    </submittedName>
</protein>
<dbReference type="Pfam" id="PF00892">
    <property type="entry name" value="EamA"/>
    <property type="match status" value="2"/>
</dbReference>
<gene>
    <name evidence="8" type="ORF">EJC49_21865</name>
</gene>
<evidence type="ECO:0000259" key="7">
    <source>
        <dbReference type="Pfam" id="PF00892"/>
    </source>
</evidence>
<feature type="transmembrane region" description="Helical" evidence="6">
    <location>
        <begin position="239"/>
        <end position="257"/>
    </location>
</feature>
<evidence type="ECO:0000256" key="2">
    <source>
        <dbReference type="ARBA" id="ARBA00009853"/>
    </source>
</evidence>
<dbReference type="GO" id="GO:0016020">
    <property type="term" value="C:membrane"/>
    <property type="evidence" value="ECO:0007669"/>
    <property type="project" value="UniProtKB-SubCell"/>
</dbReference>
<evidence type="ECO:0000313" key="8">
    <source>
        <dbReference type="EMBL" id="RST83907.1"/>
    </source>
</evidence>
<dbReference type="OrthoDB" id="7818056at2"/>
<feature type="transmembrane region" description="Helical" evidence="6">
    <location>
        <begin position="75"/>
        <end position="95"/>
    </location>
</feature>
<sequence>MKTGHGGGLTIGIVLILMAGLTFATLDSLGKQLMATLPVVQVLWARYVVHTMFSTGYLAGTTGRRFLRTRRPVLHLLRGMALLTASACVYAALAHVPIADVTAIVFFSPFVITLLSVIFLKERIGIHRIGALVCGMAGVILIIRPGFGDTGVYHVLALAGSVANAIYILLTRQLADPTEREAAQFHTTAAGALILSVVVVPAWVTPGLADAALLVLLGGLATVGHFMLLRGFAHASASLLSPFLYGQVIFAALYSWYWFGDPLAPTMIAGTVLLVASGLYIWWRENRT</sequence>
<dbReference type="RefSeq" id="WP_126702050.1">
    <property type="nucleotide sequence ID" value="NZ_RWKW01000099.1"/>
</dbReference>
<comment type="similarity">
    <text evidence="2">Belongs to the drug/metabolite transporter (DMT) superfamily. 10 TMS drug/metabolite exporter (DME) (TC 2.A.7.3) family.</text>
</comment>
<dbReference type="InterPro" id="IPR037185">
    <property type="entry name" value="EmrE-like"/>
</dbReference>
<keyword evidence="9" id="KW-1185">Reference proteome</keyword>
<feature type="transmembrane region" description="Helical" evidence="6">
    <location>
        <begin position="101"/>
        <end position="120"/>
    </location>
</feature>
<feature type="transmembrane region" description="Helical" evidence="6">
    <location>
        <begin position="263"/>
        <end position="283"/>
    </location>
</feature>
<feature type="transmembrane region" description="Helical" evidence="6">
    <location>
        <begin position="129"/>
        <end position="147"/>
    </location>
</feature>
<keyword evidence="3 6" id="KW-0812">Transmembrane</keyword>
<name>A0A429YR14_9HYPH</name>
<dbReference type="AlphaFoldDB" id="A0A429YR14"/>
<comment type="caution">
    <text evidence="8">The sequence shown here is derived from an EMBL/GenBank/DDBJ whole genome shotgun (WGS) entry which is preliminary data.</text>
</comment>
<evidence type="ECO:0000256" key="1">
    <source>
        <dbReference type="ARBA" id="ARBA00004141"/>
    </source>
</evidence>
<dbReference type="PANTHER" id="PTHR22911">
    <property type="entry name" value="ACYL-MALONYL CONDENSING ENZYME-RELATED"/>
    <property type="match status" value="1"/>
</dbReference>
<dbReference type="PANTHER" id="PTHR22911:SF6">
    <property type="entry name" value="SOLUTE CARRIER FAMILY 35 MEMBER G1"/>
    <property type="match status" value="1"/>
</dbReference>
<organism evidence="8 9">
    <name type="scientific">Aquibium carbonis</name>
    <dbReference type="NCBI Taxonomy" id="2495581"/>
    <lineage>
        <taxon>Bacteria</taxon>
        <taxon>Pseudomonadati</taxon>
        <taxon>Pseudomonadota</taxon>
        <taxon>Alphaproteobacteria</taxon>
        <taxon>Hyphomicrobiales</taxon>
        <taxon>Phyllobacteriaceae</taxon>
        <taxon>Aquibium</taxon>
    </lineage>
</organism>
<evidence type="ECO:0000256" key="3">
    <source>
        <dbReference type="ARBA" id="ARBA00022692"/>
    </source>
</evidence>
<feature type="transmembrane region" description="Helical" evidence="6">
    <location>
        <begin position="44"/>
        <end position="63"/>
    </location>
</feature>
<dbReference type="Gene3D" id="1.10.3730.20">
    <property type="match status" value="1"/>
</dbReference>